<dbReference type="AlphaFoldDB" id="A0A379ZWD3"/>
<gene>
    <name evidence="2" type="primary">yqaB</name>
    <name evidence="2" type="ORF">NCTC10736_01171</name>
</gene>
<dbReference type="InterPro" id="IPR051806">
    <property type="entry name" value="HAD-like_SPP"/>
</dbReference>
<evidence type="ECO:0000313" key="3">
    <source>
        <dbReference type="Proteomes" id="UP000255061"/>
    </source>
</evidence>
<protein>
    <submittedName>
        <fullName evidence="2">Phosphatase YqaB</fullName>
        <ecNumber evidence="2">3.1.3.-</ecNumber>
    </submittedName>
</protein>
<dbReference type="SFLD" id="SFLDS00003">
    <property type="entry name" value="Haloacid_Dehalogenase"/>
    <property type="match status" value="1"/>
</dbReference>
<dbReference type="Proteomes" id="UP000255061">
    <property type="component" value="Unassembled WGS sequence"/>
</dbReference>
<dbReference type="GO" id="GO:0050308">
    <property type="term" value="F:sugar-phosphatase activity"/>
    <property type="evidence" value="ECO:0007669"/>
    <property type="project" value="TreeGrafter"/>
</dbReference>
<dbReference type="SFLD" id="SFLDG01129">
    <property type="entry name" value="C1.5:_HAD__Beta-PGM__Phosphata"/>
    <property type="match status" value="1"/>
</dbReference>
<name>A0A379ZWD3_9GAMM</name>
<dbReference type="NCBIfam" id="TIGR02009">
    <property type="entry name" value="PGMB-YQAB-SF"/>
    <property type="match status" value="1"/>
</dbReference>
<dbReference type="Pfam" id="PF13419">
    <property type="entry name" value="HAD_2"/>
    <property type="match status" value="1"/>
</dbReference>
<evidence type="ECO:0000313" key="2">
    <source>
        <dbReference type="EMBL" id="SUI69479.1"/>
    </source>
</evidence>
<dbReference type="EMBL" id="UGYV01000001">
    <property type="protein sequence ID" value="SUI69479.1"/>
    <property type="molecule type" value="Genomic_DNA"/>
</dbReference>
<dbReference type="SUPFAM" id="SSF56784">
    <property type="entry name" value="HAD-like"/>
    <property type="match status" value="1"/>
</dbReference>
<comment type="similarity">
    <text evidence="1">Belongs to the HAD-like hydrolase superfamily. CbbY/CbbZ/Gph/YieH family.</text>
</comment>
<keyword evidence="2" id="KW-0378">Hydrolase</keyword>
<dbReference type="Gene3D" id="1.10.150.240">
    <property type="entry name" value="Putative phosphatase, domain 2"/>
    <property type="match status" value="1"/>
</dbReference>
<dbReference type="NCBIfam" id="TIGR01509">
    <property type="entry name" value="HAD-SF-IA-v3"/>
    <property type="match status" value="1"/>
</dbReference>
<dbReference type="RefSeq" id="WP_115405712.1">
    <property type="nucleotide sequence ID" value="NZ_UGYV01000001.1"/>
</dbReference>
<dbReference type="InterPro" id="IPR006439">
    <property type="entry name" value="HAD-SF_hydro_IA"/>
</dbReference>
<dbReference type="InterPro" id="IPR023214">
    <property type="entry name" value="HAD_sf"/>
</dbReference>
<accession>A0A379ZWD3</accession>
<dbReference type="EC" id="3.1.3.-" evidence="2"/>
<sequence>MYADFDGIIFDMDGTLVDSGQLHEQAWRQTLTHFGIPIDGPLMRSLAGVPTIGTLEILVTHFGVTPTATYEAINEYKEALVRETMHLYVKPTRLVEFAKQNKGKRPMAVGTGAYTQEAVEMLTLCDLLDLVDHVVGADQVTAPKPAPDTFLRCAELMGIAPERCIVFEDAKAGIQAAQSAGMFVVDVLSDFDIKNDYFLTESPC</sequence>
<dbReference type="PANTHER" id="PTHR43481">
    <property type="entry name" value="FRUCTOSE-1-PHOSPHATE PHOSPHATASE"/>
    <property type="match status" value="1"/>
</dbReference>
<dbReference type="InterPro" id="IPR041492">
    <property type="entry name" value="HAD_2"/>
</dbReference>
<dbReference type="InterPro" id="IPR010976">
    <property type="entry name" value="B-phosphoglucomutase_hydrolase"/>
</dbReference>
<reference evidence="2 3" key="1">
    <citation type="submission" date="2018-06" db="EMBL/GenBank/DDBJ databases">
        <authorList>
            <consortium name="Pathogen Informatics"/>
            <person name="Doyle S."/>
        </authorList>
    </citation>
    <scope>NUCLEOTIDE SEQUENCE [LARGE SCALE GENOMIC DNA]</scope>
    <source>
        <strain evidence="2 3">NCTC10736</strain>
    </source>
</reference>
<evidence type="ECO:0000256" key="1">
    <source>
        <dbReference type="ARBA" id="ARBA00006171"/>
    </source>
</evidence>
<proteinExistence type="inferred from homology"/>
<dbReference type="PANTHER" id="PTHR43481:SF4">
    <property type="entry name" value="GLYCEROL-1-PHOSPHATE PHOSPHOHYDROLASE 1-RELATED"/>
    <property type="match status" value="1"/>
</dbReference>
<dbReference type="Gene3D" id="3.40.50.1000">
    <property type="entry name" value="HAD superfamily/HAD-like"/>
    <property type="match status" value="1"/>
</dbReference>
<organism evidence="2 3">
    <name type="scientific">Shewanella morhuae</name>
    <dbReference type="NCBI Taxonomy" id="365591"/>
    <lineage>
        <taxon>Bacteria</taxon>
        <taxon>Pseudomonadati</taxon>
        <taxon>Pseudomonadota</taxon>
        <taxon>Gammaproteobacteria</taxon>
        <taxon>Alteromonadales</taxon>
        <taxon>Shewanellaceae</taxon>
        <taxon>Shewanella</taxon>
    </lineage>
</organism>
<dbReference type="InterPro" id="IPR023198">
    <property type="entry name" value="PGP-like_dom2"/>
</dbReference>
<dbReference type="InterPro" id="IPR036412">
    <property type="entry name" value="HAD-like_sf"/>
</dbReference>
<dbReference type="CDD" id="cd07505">
    <property type="entry name" value="HAD_BPGM-like"/>
    <property type="match status" value="1"/>
</dbReference>